<reference evidence="3" key="1">
    <citation type="journal article" date="2019" name="Int. J. Syst. Evol. Microbiol.">
        <title>The Global Catalogue of Microorganisms (GCM) 10K type strain sequencing project: providing services to taxonomists for standard genome sequencing and annotation.</title>
        <authorList>
            <consortium name="The Broad Institute Genomics Platform"/>
            <consortium name="The Broad Institute Genome Sequencing Center for Infectious Disease"/>
            <person name="Wu L."/>
            <person name="Ma J."/>
        </authorList>
    </citation>
    <scope>NUCLEOTIDE SEQUENCE [LARGE SCALE GENOMIC DNA]</scope>
    <source>
        <strain evidence="3">CECT 7184</strain>
    </source>
</reference>
<sequence length="150" mass="17140">MKKTAFIAFAGAIMLLFQACKEDKKPEHLLSKEKMTDLMYELTLLNSAKSMVNVQDSITVIQNSATILKKYGLDSLHFVEQHRYYASQENVYAEIFDSVHKRLEREIKVLEALPEDPKDEIKIDKLPNVKLSKAIENSGLPVIKKKQSSK</sequence>
<proteinExistence type="predicted"/>
<dbReference type="Proteomes" id="UP001242368">
    <property type="component" value="Unassembled WGS sequence"/>
</dbReference>
<name>A0ABT8CXF0_9FLAO</name>
<dbReference type="Pfam" id="PF14129">
    <property type="entry name" value="DUF4296"/>
    <property type="match status" value="1"/>
</dbReference>
<gene>
    <name evidence="2" type="ORF">QW060_14090</name>
</gene>
<dbReference type="PROSITE" id="PS51257">
    <property type="entry name" value="PROKAR_LIPOPROTEIN"/>
    <property type="match status" value="1"/>
</dbReference>
<dbReference type="InterPro" id="IPR025381">
    <property type="entry name" value="DUF4296"/>
</dbReference>
<feature type="domain" description="DUF4296" evidence="1">
    <location>
        <begin position="26"/>
        <end position="107"/>
    </location>
</feature>
<accession>A0ABT8CXF0</accession>
<dbReference type="EMBL" id="JAUFQU010000001">
    <property type="protein sequence ID" value="MDN3708237.1"/>
    <property type="molecule type" value="Genomic_DNA"/>
</dbReference>
<evidence type="ECO:0000313" key="2">
    <source>
        <dbReference type="EMBL" id="MDN3708237.1"/>
    </source>
</evidence>
<dbReference type="RefSeq" id="WP_290364115.1">
    <property type="nucleotide sequence ID" value="NZ_JAUFQU010000001.1"/>
</dbReference>
<evidence type="ECO:0000259" key="1">
    <source>
        <dbReference type="Pfam" id="PF14129"/>
    </source>
</evidence>
<organism evidence="2 3">
    <name type="scientific">Paenimyroides ceti</name>
    <dbReference type="NCBI Taxonomy" id="395087"/>
    <lineage>
        <taxon>Bacteria</taxon>
        <taxon>Pseudomonadati</taxon>
        <taxon>Bacteroidota</taxon>
        <taxon>Flavobacteriia</taxon>
        <taxon>Flavobacteriales</taxon>
        <taxon>Flavobacteriaceae</taxon>
        <taxon>Paenimyroides</taxon>
    </lineage>
</organism>
<protein>
    <submittedName>
        <fullName evidence="2">DUF4296 domain-containing protein</fullName>
    </submittedName>
</protein>
<comment type="caution">
    <text evidence="2">The sequence shown here is derived from an EMBL/GenBank/DDBJ whole genome shotgun (WGS) entry which is preliminary data.</text>
</comment>
<evidence type="ECO:0000313" key="3">
    <source>
        <dbReference type="Proteomes" id="UP001242368"/>
    </source>
</evidence>
<keyword evidence="3" id="KW-1185">Reference proteome</keyword>